<dbReference type="InterPro" id="IPR005595">
    <property type="entry name" value="TRAP_alpha"/>
</dbReference>
<comment type="function">
    <text evidence="9">TRAP proteins are part of a complex whose function is to bind calcium to the ER membrane and thereby regulate the retention of ER resident proteins. May be involved in the recycling of the translocation apparatus after completion of the translocation process or may function as a membrane-bound chaperone facilitating folding of translocated proteins.</text>
</comment>
<keyword evidence="6" id="KW-0256">Endoplasmic reticulum</keyword>
<evidence type="ECO:0000256" key="7">
    <source>
        <dbReference type="ARBA" id="ARBA00022989"/>
    </source>
</evidence>
<dbReference type="AlphaFoldDB" id="A0A146LEQ3"/>
<feature type="compositionally biased region" description="Basic and acidic residues" evidence="12">
    <location>
        <begin position="296"/>
        <end position="305"/>
    </location>
</feature>
<feature type="region of interest" description="Disordered" evidence="12">
    <location>
        <begin position="317"/>
        <end position="347"/>
    </location>
</feature>
<evidence type="ECO:0000256" key="1">
    <source>
        <dbReference type="ARBA" id="ARBA00004115"/>
    </source>
</evidence>
<accession>A0A146LEQ3</accession>
<comment type="similarity">
    <text evidence="2">Belongs to the TRAP-alpha family.</text>
</comment>
<keyword evidence="4 13" id="KW-0812">Transmembrane</keyword>
<dbReference type="EMBL" id="GDHC01013619">
    <property type="protein sequence ID" value="JAQ05010.1"/>
    <property type="molecule type" value="Transcribed_RNA"/>
</dbReference>
<feature type="non-terminal residue" evidence="14">
    <location>
        <position position="1"/>
    </location>
</feature>
<dbReference type="GO" id="GO:0005789">
    <property type="term" value="C:endoplasmic reticulum membrane"/>
    <property type="evidence" value="ECO:0007669"/>
    <property type="project" value="UniProtKB-SubCell"/>
</dbReference>
<evidence type="ECO:0000313" key="14">
    <source>
        <dbReference type="EMBL" id="JAQ05010.1"/>
    </source>
</evidence>
<sequence length="347" mass="37998">KGSADTTCHVSACAGHVNRTCFLNPQFVGGFLNISPGISNRVAPCAVFFHPILSFTDLKMKYLLLFLAVPALILSLNNQNFGVRAEEDDVEDDMVDVEGEETAVTGEDAVEEEEAPAESGQAGSPDAQTMMLFTKPIVSPGTTLDLPGGVLVEFLVGFKNNGPQDFVLETLDASFRYPMDYNFYIQNFSTLAYERTVKPTQEATLFYSFVPAEAFAGRPFGLSVNLRYRDVSGNQFYEGVYNETVNIIELDEGLDGETFFLYVFLGACAVLLLVLGQQLLVSVGKKRVGSSSSSKKQVETGTNDRDDVDYEWLPKETLQSLNKSPKPVKSTGKSPKTSPRARRAKAD</sequence>
<keyword evidence="8 13" id="KW-0472">Membrane</keyword>
<evidence type="ECO:0000256" key="4">
    <source>
        <dbReference type="ARBA" id="ARBA00022692"/>
    </source>
</evidence>
<comment type="subunit">
    <text evidence="10">Heterotetramer of TRAP-alpha, TRAP-beta, TRAP-delta and TRAP-gamma. Interacts with palmitoylated calnexin (CALX), the interaction is required for efficient folding of glycosylated proteins.</text>
</comment>
<dbReference type="PANTHER" id="PTHR12924">
    <property type="entry name" value="TRANSLOCON-ASSOCIATED PROTEIN, ALPHA SUBUNIT"/>
    <property type="match status" value="1"/>
</dbReference>
<evidence type="ECO:0000256" key="8">
    <source>
        <dbReference type="ARBA" id="ARBA00023136"/>
    </source>
</evidence>
<evidence type="ECO:0000256" key="5">
    <source>
        <dbReference type="ARBA" id="ARBA00022729"/>
    </source>
</evidence>
<evidence type="ECO:0000256" key="3">
    <source>
        <dbReference type="ARBA" id="ARBA00020280"/>
    </source>
</evidence>
<evidence type="ECO:0000256" key="6">
    <source>
        <dbReference type="ARBA" id="ARBA00022824"/>
    </source>
</evidence>
<keyword evidence="5" id="KW-0732">Signal</keyword>
<proteinExistence type="inferred from homology"/>
<reference evidence="14" key="1">
    <citation type="journal article" date="2016" name="Gigascience">
        <title>De novo construction of an expanded transcriptome assembly for the western tarnished plant bug, Lygus hesperus.</title>
        <authorList>
            <person name="Tassone E.E."/>
            <person name="Geib S.M."/>
            <person name="Hall B."/>
            <person name="Fabrick J.A."/>
            <person name="Brent C.S."/>
            <person name="Hull J.J."/>
        </authorList>
    </citation>
    <scope>NUCLEOTIDE SEQUENCE</scope>
</reference>
<evidence type="ECO:0000256" key="12">
    <source>
        <dbReference type="SAM" id="MobiDB-lite"/>
    </source>
</evidence>
<feature type="transmembrane region" description="Helical" evidence="13">
    <location>
        <begin position="259"/>
        <end position="281"/>
    </location>
</feature>
<evidence type="ECO:0000256" key="9">
    <source>
        <dbReference type="ARBA" id="ARBA00025620"/>
    </source>
</evidence>
<evidence type="ECO:0000256" key="13">
    <source>
        <dbReference type="SAM" id="Phobius"/>
    </source>
</evidence>
<evidence type="ECO:0000256" key="2">
    <source>
        <dbReference type="ARBA" id="ARBA00006776"/>
    </source>
</evidence>
<feature type="region of interest" description="Disordered" evidence="12">
    <location>
        <begin position="101"/>
        <end position="125"/>
    </location>
</feature>
<evidence type="ECO:0000256" key="10">
    <source>
        <dbReference type="ARBA" id="ARBA00025854"/>
    </source>
</evidence>
<dbReference type="Pfam" id="PF03896">
    <property type="entry name" value="TRAP_alpha"/>
    <property type="match status" value="1"/>
</dbReference>
<comment type="subcellular location">
    <subcellularLocation>
        <location evidence="1">Endoplasmic reticulum membrane</location>
        <topology evidence="1">Single-pass type I membrane protein</topology>
    </subcellularLocation>
</comment>
<name>A0A146LEQ3_LYGHE</name>
<feature type="region of interest" description="Disordered" evidence="12">
    <location>
        <begin position="291"/>
        <end position="310"/>
    </location>
</feature>
<keyword evidence="7 13" id="KW-1133">Transmembrane helix</keyword>
<dbReference type="PANTHER" id="PTHR12924:SF0">
    <property type="entry name" value="TRANSLOCON-ASSOCIATED PROTEIN SUBUNIT ALPHA"/>
    <property type="match status" value="1"/>
</dbReference>
<gene>
    <name evidence="14" type="primary">SSR1_0</name>
    <name evidence="14" type="ORF">g.62457</name>
</gene>
<organism evidence="14">
    <name type="scientific">Lygus hesperus</name>
    <name type="common">Western plant bug</name>
    <dbReference type="NCBI Taxonomy" id="30085"/>
    <lineage>
        <taxon>Eukaryota</taxon>
        <taxon>Metazoa</taxon>
        <taxon>Ecdysozoa</taxon>
        <taxon>Arthropoda</taxon>
        <taxon>Hexapoda</taxon>
        <taxon>Insecta</taxon>
        <taxon>Pterygota</taxon>
        <taxon>Neoptera</taxon>
        <taxon>Paraneoptera</taxon>
        <taxon>Hemiptera</taxon>
        <taxon>Heteroptera</taxon>
        <taxon>Panheteroptera</taxon>
        <taxon>Cimicomorpha</taxon>
        <taxon>Miridae</taxon>
        <taxon>Mirini</taxon>
        <taxon>Lygus</taxon>
    </lineage>
</organism>
<evidence type="ECO:0000256" key="11">
    <source>
        <dbReference type="ARBA" id="ARBA00031071"/>
    </source>
</evidence>
<protein>
    <recommendedName>
        <fullName evidence="3">Translocon-associated protein subunit alpha</fullName>
    </recommendedName>
    <alternativeName>
        <fullName evidence="11">Signal sequence receptor subunit alpha</fullName>
    </alternativeName>
</protein>